<evidence type="ECO:0000256" key="2">
    <source>
        <dbReference type="ARBA" id="ARBA00022763"/>
    </source>
</evidence>
<dbReference type="SMART" id="SM01340">
    <property type="entry name" value="DNA_mis_repair"/>
    <property type="match status" value="1"/>
</dbReference>
<keyword evidence="3" id="KW-0234">DNA repair</keyword>
<dbReference type="AlphaFoldDB" id="X0WFW3"/>
<dbReference type="InterPro" id="IPR036890">
    <property type="entry name" value="HATPase_C_sf"/>
</dbReference>
<proteinExistence type="inferred from homology"/>
<dbReference type="GO" id="GO:0140664">
    <property type="term" value="F:ATP-dependent DNA damage sensor activity"/>
    <property type="evidence" value="ECO:0007669"/>
    <property type="project" value="InterPro"/>
</dbReference>
<accession>X0WFW3</accession>
<dbReference type="NCBIfam" id="TIGR00585">
    <property type="entry name" value="mutl"/>
    <property type="match status" value="1"/>
</dbReference>
<keyword evidence="2" id="KW-0227">DNA damage</keyword>
<dbReference type="Gene3D" id="3.30.230.10">
    <property type="match status" value="1"/>
</dbReference>
<dbReference type="GO" id="GO:0006298">
    <property type="term" value="P:mismatch repair"/>
    <property type="evidence" value="ECO:0007669"/>
    <property type="project" value="InterPro"/>
</dbReference>
<comment type="similarity">
    <text evidence="1">Belongs to the DNA mismatch repair MutL/HexB family.</text>
</comment>
<dbReference type="EMBL" id="BARS01049137">
    <property type="protein sequence ID" value="GAG29854.1"/>
    <property type="molecule type" value="Genomic_DNA"/>
</dbReference>
<dbReference type="SUPFAM" id="SSF54211">
    <property type="entry name" value="Ribosomal protein S5 domain 2-like"/>
    <property type="match status" value="1"/>
</dbReference>
<dbReference type="InterPro" id="IPR020568">
    <property type="entry name" value="Ribosomal_Su5_D2-typ_SF"/>
</dbReference>
<dbReference type="PANTHER" id="PTHR10073:SF12">
    <property type="entry name" value="DNA MISMATCH REPAIR PROTEIN MLH1"/>
    <property type="match status" value="1"/>
</dbReference>
<dbReference type="InterPro" id="IPR038973">
    <property type="entry name" value="MutL/Mlh/Pms-like"/>
</dbReference>
<gene>
    <name evidence="5" type="ORF">S01H1_73529</name>
</gene>
<comment type="caution">
    <text evidence="5">The sequence shown here is derived from an EMBL/GenBank/DDBJ whole genome shotgun (WGS) entry which is preliminary data.</text>
</comment>
<evidence type="ECO:0000313" key="5">
    <source>
        <dbReference type="EMBL" id="GAG29854.1"/>
    </source>
</evidence>
<name>X0WFW3_9ZZZZ</name>
<dbReference type="Gene3D" id="3.30.565.10">
    <property type="entry name" value="Histidine kinase-like ATPase, C-terminal domain"/>
    <property type="match status" value="1"/>
</dbReference>
<dbReference type="InterPro" id="IPR002099">
    <property type="entry name" value="MutL/Mlh/PMS"/>
</dbReference>
<evidence type="ECO:0000256" key="1">
    <source>
        <dbReference type="ARBA" id="ARBA00006082"/>
    </source>
</evidence>
<dbReference type="InterPro" id="IPR013507">
    <property type="entry name" value="DNA_mismatch_S5_2-like"/>
</dbReference>
<feature type="non-terminal residue" evidence="5">
    <location>
        <position position="241"/>
    </location>
</feature>
<feature type="non-terminal residue" evidence="5">
    <location>
        <position position="1"/>
    </location>
</feature>
<dbReference type="CDD" id="cd00782">
    <property type="entry name" value="MutL_Trans"/>
    <property type="match status" value="1"/>
</dbReference>
<evidence type="ECO:0000256" key="3">
    <source>
        <dbReference type="ARBA" id="ARBA00023204"/>
    </source>
</evidence>
<dbReference type="GO" id="GO:0032300">
    <property type="term" value="C:mismatch repair complex"/>
    <property type="evidence" value="ECO:0007669"/>
    <property type="project" value="InterPro"/>
</dbReference>
<dbReference type="Pfam" id="PF01119">
    <property type="entry name" value="DNA_mis_repair"/>
    <property type="match status" value="1"/>
</dbReference>
<dbReference type="GO" id="GO:0016887">
    <property type="term" value="F:ATP hydrolysis activity"/>
    <property type="evidence" value="ECO:0007669"/>
    <property type="project" value="InterPro"/>
</dbReference>
<dbReference type="PANTHER" id="PTHR10073">
    <property type="entry name" value="DNA MISMATCH REPAIR PROTEIN MLH, PMS, MUTL"/>
    <property type="match status" value="1"/>
</dbReference>
<sequence length="241" mass="26702">LSLKDGIAANRESQGRSQGTTITVRNLFRKVPARLKFLKSQATENSHIAQVVSLYALGFPEVRFALLIDGRVALRTPGSGQLIDSVIEVYGLEVARNMLEIGDGGWESEATIWSPLVTGMVGSPSISRSNRGYLSFFINRRWVNSRLLARAVEDAYHGLLMEGKHPVAIINISLPPSEVDVNIHPTKTEVKFRNEHIIFTTVQKAVRRALVELMPVPKIEEVVTTYVSPSAPRQISWTSAK</sequence>
<feature type="domain" description="DNA mismatch repair protein S5" evidence="4">
    <location>
        <begin position="86"/>
        <end position="211"/>
    </location>
</feature>
<dbReference type="InterPro" id="IPR014721">
    <property type="entry name" value="Ribsml_uS5_D2-typ_fold_subgr"/>
</dbReference>
<dbReference type="GO" id="GO:0005524">
    <property type="term" value="F:ATP binding"/>
    <property type="evidence" value="ECO:0007669"/>
    <property type="project" value="InterPro"/>
</dbReference>
<evidence type="ECO:0000259" key="4">
    <source>
        <dbReference type="SMART" id="SM01340"/>
    </source>
</evidence>
<dbReference type="SUPFAM" id="SSF55874">
    <property type="entry name" value="ATPase domain of HSP90 chaperone/DNA topoisomerase II/histidine kinase"/>
    <property type="match status" value="1"/>
</dbReference>
<organism evidence="5">
    <name type="scientific">marine sediment metagenome</name>
    <dbReference type="NCBI Taxonomy" id="412755"/>
    <lineage>
        <taxon>unclassified sequences</taxon>
        <taxon>metagenomes</taxon>
        <taxon>ecological metagenomes</taxon>
    </lineage>
</organism>
<dbReference type="GO" id="GO:0030983">
    <property type="term" value="F:mismatched DNA binding"/>
    <property type="evidence" value="ECO:0007669"/>
    <property type="project" value="InterPro"/>
</dbReference>
<reference evidence="5" key="1">
    <citation type="journal article" date="2014" name="Front. Microbiol.">
        <title>High frequency of phylogenetically diverse reductive dehalogenase-homologous genes in deep subseafloor sedimentary metagenomes.</title>
        <authorList>
            <person name="Kawai M."/>
            <person name="Futagami T."/>
            <person name="Toyoda A."/>
            <person name="Takaki Y."/>
            <person name="Nishi S."/>
            <person name="Hori S."/>
            <person name="Arai W."/>
            <person name="Tsubouchi T."/>
            <person name="Morono Y."/>
            <person name="Uchiyama I."/>
            <person name="Ito T."/>
            <person name="Fujiyama A."/>
            <person name="Inagaki F."/>
            <person name="Takami H."/>
        </authorList>
    </citation>
    <scope>NUCLEOTIDE SEQUENCE</scope>
    <source>
        <strain evidence="5">Expedition CK06-06</strain>
    </source>
</reference>
<protein>
    <recommendedName>
        <fullName evidence="4">DNA mismatch repair protein S5 domain-containing protein</fullName>
    </recommendedName>
</protein>